<protein>
    <submittedName>
        <fullName evidence="1">Uncharacterized protein</fullName>
    </submittedName>
</protein>
<gene>
    <name evidence="1" type="ORF">SP15_301</name>
</gene>
<dbReference type="GeneID" id="29125477"/>
<evidence type="ECO:0000313" key="1">
    <source>
        <dbReference type="EMBL" id="AMM45109.1"/>
    </source>
</evidence>
<name>A0A127AWN1_9CAUD</name>
<accession>A0A127AWN1</accession>
<dbReference type="KEGG" id="vg:29125477"/>
<dbReference type="RefSeq" id="YP_009302698.1">
    <property type="nucleotide sequence ID" value="NC_031245.1"/>
</dbReference>
<reference evidence="1 2" key="1">
    <citation type="submission" date="2015-08" db="EMBL/GenBank/DDBJ databases">
        <authorList>
            <person name="Babu N.S."/>
            <person name="Beckwith C.J."/>
            <person name="Beseler K.G."/>
            <person name="Brison A."/>
            <person name="Carone J.V."/>
            <person name="Caskin T.P."/>
            <person name="Diamond M."/>
            <person name="Durham M.E."/>
            <person name="Foxe J.M."/>
            <person name="Go M."/>
            <person name="Henderson B.A."/>
            <person name="Jones I.B."/>
            <person name="McGettigan J.A."/>
            <person name="Micheletti S.J."/>
            <person name="Nasrallah M.E."/>
            <person name="Ortiz D."/>
            <person name="Piller C.R."/>
            <person name="Privatt S.R."/>
            <person name="Schneider S.L."/>
            <person name="Sharp S."/>
            <person name="Smith T.C."/>
            <person name="Stanton J.D."/>
            <person name="Ullery H.E."/>
            <person name="Wilson R.J."/>
            <person name="Serrano M.G."/>
            <person name="Buck G."/>
            <person name="Lee V."/>
            <person name="Wang Y."/>
            <person name="Carvalho R."/>
            <person name="Voegtly L."/>
            <person name="Shi R."/>
            <person name="Duckworth R."/>
            <person name="Johnson A."/>
            <person name="Loviza R."/>
            <person name="Walstead R."/>
            <person name="Shah Z."/>
            <person name="Kiflezghi M."/>
            <person name="Wade K."/>
            <person name="Ball S.L."/>
            <person name="Bradley K.W."/>
            <person name="Asai D.J."/>
            <person name="Bowman C.A."/>
            <person name="Russell D.A."/>
            <person name="Pope W.H."/>
            <person name="Jacobs-Sera D."/>
            <person name="Hendrix R.W."/>
            <person name="Hatfull G.F."/>
        </authorList>
    </citation>
    <scope>NUCLEOTIDE SEQUENCE [LARGE SCALE GENOMIC DNA]</scope>
</reference>
<dbReference type="EMBL" id="KT624200">
    <property type="protein sequence ID" value="AMM45109.1"/>
    <property type="molecule type" value="Genomic_DNA"/>
</dbReference>
<proteinExistence type="predicted"/>
<organism evidence="1 2">
    <name type="scientific">Bacillus phage SP-15</name>
    <dbReference type="NCBI Taxonomy" id="1792032"/>
    <lineage>
        <taxon>Viruses</taxon>
        <taxon>Duplodnaviria</taxon>
        <taxon>Heunggongvirae</taxon>
        <taxon>Uroviricota</taxon>
        <taxon>Caudoviricetes</taxon>
        <taxon>Thornevirus</taxon>
        <taxon>Thornevirus SP15</taxon>
    </lineage>
</organism>
<sequence>MSKELTNRKIDGFIAHRFNFYWNVKLVSICPDCGHEADASSTMFRCPACLDNGSRVALNDPGEVWSFRPTTNFSDTRAAMKKLEELSGLVVDLMFRGDRVVAYLKNPDNPEEFWKAIDETPEKAISLAIWEHLRELESKAKSTAGI</sequence>
<keyword evidence="2" id="KW-1185">Reference proteome</keyword>
<dbReference type="Proteomes" id="UP000203261">
    <property type="component" value="Segment"/>
</dbReference>
<evidence type="ECO:0000313" key="2">
    <source>
        <dbReference type="Proteomes" id="UP000203261"/>
    </source>
</evidence>